<dbReference type="Gene3D" id="1.10.150.290">
    <property type="entry name" value="S-adenosyl-L-methionine-dependent methyltransferases"/>
    <property type="match status" value="1"/>
</dbReference>
<dbReference type="PANTHER" id="PTHR43861:SF1">
    <property type="entry name" value="TRANS-ACONITATE 2-METHYLTRANSFERASE"/>
    <property type="match status" value="1"/>
</dbReference>
<evidence type="ECO:0000256" key="2">
    <source>
        <dbReference type="ARBA" id="ARBA00022679"/>
    </source>
</evidence>
<keyword evidence="2 4" id="KW-0808">Transferase</keyword>
<dbReference type="Gene3D" id="3.40.50.150">
    <property type="entry name" value="Vaccinia Virus protein VP39"/>
    <property type="match status" value="1"/>
</dbReference>
<dbReference type="GO" id="GO:0032259">
    <property type="term" value="P:methylation"/>
    <property type="evidence" value="ECO:0007669"/>
    <property type="project" value="UniProtKB-KW"/>
</dbReference>
<dbReference type="SUPFAM" id="SSF53335">
    <property type="entry name" value="S-adenosyl-L-methionine-dependent methyltransferases"/>
    <property type="match status" value="1"/>
</dbReference>
<feature type="domain" description="Methyltransferase" evidence="3">
    <location>
        <begin position="38"/>
        <end position="125"/>
    </location>
</feature>
<reference evidence="4 5" key="1">
    <citation type="submission" date="2021-11" db="EMBL/GenBank/DDBJ databases">
        <title>Draft genome sequence of Actinomycetospora sp. SF1 isolated from the rhizosphere soil.</title>
        <authorList>
            <person name="Duangmal K."/>
            <person name="Chantavorakit T."/>
        </authorList>
    </citation>
    <scope>NUCLEOTIDE SEQUENCE [LARGE SCALE GENOMIC DNA]</scope>
    <source>
        <strain evidence="4 5">TBRC 5722</strain>
    </source>
</reference>
<accession>A0ABS8PG37</accession>
<gene>
    <name evidence="4" type="ORF">LQ327_28045</name>
</gene>
<dbReference type="Pfam" id="PF13649">
    <property type="entry name" value="Methyltransf_25"/>
    <property type="match status" value="1"/>
</dbReference>
<sequence length="255" mass="27635">MTSATTWDPDLYLDFDDLRSRPFADLLARIGAHDPVHVVDAGCGPGHLTRVLAARWPDARVSAFDSSPDMVAAARGRGVDAVQADVGTWTPADDVDVIVTNAVLQWVPGHRDLLRRWVGALPAGGWFAMQVPGNFTAPSHVLAREVADRFGVPLRDAATVAEPADYADDIAAAGASAVDVWETTYLQRLTGEDPVLHWISGTALRPVRDALSDADYAAYTAELAPRLREAYPQRADGSTWFPFRRIFCVGALTRS</sequence>
<dbReference type="InterPro" id="IPR029063">
    <property type="entry name" value="SAM-dependent_MTases_sf"/>
</dbReference>
<evidence type="ECO:0000259" key="3">
    <source>
        <dbReference type="Pfam" id="PF13649"/>
    </source>
</evidence>
<dbReference type="CDD" id="cd02440">
    <property type="entry name" value="AdoMet_MTases"/>
    <property type="match status" value="1"/>
</dbReference>
<evidence type="ECO:0000313" key="4">
    <source>
        <dbReference type="EMBL" id="MCD2197230.1"/>
    </source>
</evidence>
<dbReference type="Proteomes" id="UP001199469">
    <property type="component" value="Unassembled WGS sequence"/>
</dbReference>
<keyword evidence="1 4" id="KW-0489">Methyltransferase</keyword>
<dbReference type="NCBIfam" id="NF010703">
    <property type="entry name" value="PRK14103.1"/>
    <property type="match status" value="1"/>
</dbReference>
<protein>
    <submittedName>
        <fullName evidence="4">Trans-aconitate 2-methyltransferase</fullName>
        <ecNumber evidence="4">2.1.1.144</ecNumber>
    </submittedName>
</protein>
<dbReference type="GO" id="GO:0030798">
    <property type="term" value="F:trans-aconitate 2-methyltransferase activity"/>
    <property type="evidence" value="ECO:0007669"/>
    <property type="project" value="UniProtKB-EC"/>
</dbReference>
<organism evidence="4 5">
    <name type="scientific">Actinomycetospora endophytica</name>
    <dbReference type="NCBI Taxonomy" id="2291215"/>
    <lineage>
        <taxon>Bacteria</taxon>
        <taxon>Bacillati</taxon>
        <taxon>Actinomycetota</taxon>
        <taxon>Actinomycetes</taxon>
        <taxon>Pseudonocardiales</taxon>
        <taxon>Pseudonocardiaceae</taxon>
        <taxon>Actinomycetospora</taxon>
    </lineage>
</organism>
<name>A0ABS8PG37_9PSEU</name>
<dbReference type="PANTHER" id="PTHR43861">
    <property type="entry name" value="TRANS-ACONITATE 2-METHYLTRANSFERASE-RELATED"/>
    <property type="match status" value="1"/>
</dbReference>
<dbReference type="RefSeq" id="WP_230739109.1">
    <property type="nucleotide sequence ID" value="NZ_JAJNDB010000007.1"/>
</dbReference>
<keyword evidence="5" id="KW-1185">Reference proteome</keyword>
<proteinExistence type="predicted"/>
<comment type="caution">
    <text evidence="4">The sequence shown here is derived from an EMBL/GenBank/DDBJ whole genome shotgun (WGS) entry which is preliminary data.</text>
</comment>
<dbReference type="InterPro" id="IPR023149">
    <property type="entry name" value="Trans_acon_MeTrfase_C"/>
</dbReference>
<dbReference type="EC" id="2.1.1.144" evidence="4"/>
<evidence type="ECO:0000313" key="5">
    <source>
        <dbReference type="Proteomes" id="UP001199469"/>
    </source>
</evidence>
<dbReference type="InterPro" id="IPR041698">
    <property type="entry name" value="Methyltransf_25"/>
</dbReference>
<dbReference type="EMBL" id="JAJNDB010000007">
    <property type="protein sequence ID" value="MCD2197230.1"/>
    <property type="molecule type" value="Genomic_DNA"/>
</dbReference>
<evidence type="ECO:0000256" key="1">
    <source>
        <dbReference type="ARBA" id="ARBA00022603"/>
    </source>
</evidence>